<comment type="similarity">
    <text evidence="2">Belongs to the V-ATPase 116 kDa subunit family.</text>
</comment>
<reference evidence="9 10" key="1">
    <citation type="submission" date="2019-08" db="EMBL/GenBank/DDBJ databases">
        <title>In-depth cultivation of the pig gut microbiome towards novel bacterial diversity and tailored functional studies.</title>
        <authorList>
            <person name="Wylensek D."/>
            <person name="Hitch T.C.A."/>
            <person name="Clavel T."/>
        </authorList>
    </citation>
    <scope>NUCLEOTIDE SEQUENCE [LARGE SCALE GENOMIC DNA]</scope>
    <source>
        <strain evidence="9 10">SM-530-WT-4B</strain>
    </source>
</reference>
<dbReference type="Gene3D" id="1.20.1460.20">
    <property type="match status" value="1"/>
</dbReference>
<keyword evidence="5 8" id="KW-1133">Transmembrane helix</keyword>
<dbReference type="GO" id="GO:0046961">
    <property type="term" value="F:proton-transporting ATPase activity, rotational mechanism"/>
    <property type="evidence" value="ECO:0007669"/>
    <property type="project" value="InterPro"/>
</dbReference>
<keyword evidence="3" id="KW-0813">Transport</keyword>
<feature type="transmembrane region" description="Helical" evidence="8">
    <location>
        <begin position="543"/>
        <end position="560"/>
    </location>
</feature>
<evidence type="ECO:0000256" key="7">
    <source>
        <dbReference type="ARBA" id="ARBA00023136"/>
    </source>
</evidence>
<feature type="transmembrane region" description="Helical" evidence="8">
    <location>
        <begin position="363"/>
        <end position="388"/>
    </location>
</feature>
<dbReference type="PANTHER" id="PTHR11629:SF63">
    <property type="entry name" value="V-TYPE PROTON ATPASE SUBUNIT A"/>
    <property type="match status" value="1"/>
</dbReference>
<name>A0A6L5YAV3_9BACT</name>
<dbReference type="Gene3D" id="3.30.70.2170">
    <property type="match status" value="1"/>
</dbReference>
<protein>
    <submittedName>
        <fullName evidence="9">V-type ATP synthase subunit I</fullName>
    </submittedName>
</protein>
<dbReference type="RefSeq" id="WP_154528246.1">
    <property type="nucleotide sequence ID" value="NZ_VUNH01000003.1"/>
</dbReference>
<organism evidence="9 10">
    <name type="scientific">Pyramidobacter porci</name>
    <dbReference type="NCBI Taxonomy" id="2605789"/>
    <lineage>
        <taxon>Bacteria</taxon>
        <taxon>Thermotogati</taxon>
        <taxon>Synergistota</taxon>
        <taxon>Synergistia</taxon>
        <taxon>Synergistales</taxon>
        <taxon>Dethiosulfovibrionaceae</taxon>
        <taxon>Pyramidobacter</taxon>
    </lineage>
</organism>
<feature type="transmembrane region" description="Helical" evidence="8">
    <location>
        <begin position="508"/>
        <end position="531"/>
    </location>
</feature>
<evidence type="ECO:0000313" key="10">
    <source>
        <dbReference type="Proteomes" id="UP000473699"/>
    </source>
</evidence>
<feature type="transmembrane region" description="Helical" evidence="8">
    <location>
        <begin position="482"/>
        <end position="502"/>
    </location>
</feature>
<feature type="transmembrane region" description="Helical" evidence="8">
    <location>
        <begin position="442"/>
        <end position="470"/>
    </location>
</feature>
<evidence type="ECO:0000256" key="2">
    <source>
        <dbReference type="ARBA" id="ARBA00009904"/>
    </source>
</evidence>
<evidence type="ECO:0000256" key="5">
    <source>
        <dbReference type="ARBA" id="ARBA00022989"/>
    </source>
</evidence>
<evidence type="ECO:0000256" key="6">
    <source>
        <dbReference type="ARBA" id="ARBA00023065"/>
    </source>
</evidence>
<keyword evidence="6" id="KW-0406">Ion transport</keyword>
<dbReference type="Gene3D" id="3.30.70.2750">
    <property type="match status" value="1"/>
</dbReference>
<dbReference type="GO" id="GO:0051117">
    <property type="term" value="F:ATPase binding"/>
    <property type="evidence" value="ECO:0007669"/>
    <property type="project" value="TreeGrafter"/>
</dbReference>
<dbReference type="EMBL" id="VUNH01000003">
    <property type="protein sequence ID" value="MST55138.1"/>
    <property type="molecule type" value="Genomic_DNA"/>
</dbReference>
<evidence type="ECO:0000256" key="8">
    <source>
        <dbReference type="SAM" id="Phobius"/>
    </source>
</evidence>
<evidence type="ECO:0000256" key="3">
    <source>
        <dbReference type="ARBA" id="ARBA00022448"/>
    </source>
</evidence>
<evidence type="ECO:0000313" key="9">
    <source>
        <dbReference type="EMBL" id="MST55138.1"/>
    </source>
</evidence>
<comment type="subcellular location">
    <subcellularLocation>
        <location evidence="1">Membrane</location>
        <topology evidence="1">Multi-pass membrane protein</topology>
    </subcellularLocation>
</comment>
<dbReference type="AlphaFoldDB" id="A0A6L5YAV3"/>
<sequence length="631" mass="69508">MIEKMCRLSMAVPESLGMDFIDFLQADGRVHLILPFEEQHNVDLADRLLVLREKLRAMVETLEGIAVSASEEGVPAAADAEVERILSESLALTVPELEKSVEKFQADLARIMKGHERLADEKRLLERILAQLGTLAFRDSSGRRCLLWWAAKDLWPLAQRQIERLGADGEKTLFHVHDTAKEGQLLVELSAPTAQIPAVTEILHGISAALWTPPPQCAGKNYAESVELMKRRLSEIQSFLKAEQSALVAMRKQWGLGQKAFFLLIDRKVDQYQVFSRCDRVGGALLVEGWMPQSGLEDFRARVDEKFAGRAALHVRAPEPDEYGQVPTALRHGRFFAPFEVFLKLVQPPAYGTADPTGLIGVFFPFFAGCIIGDAGYGLVMLILMWFVRRRAKNGTARDVAFVLMNMCVWSILWGAAFGEFFGDLAHRMFHVEPLWVERSQAVMPVLMFSVALGLGHVMLGLAVGLIHGLKARHRKHAMEKLGGMLVIVSLVAALMSVRRLLPPQALPGGMVALVVGLVLLTAGGGIGGLIESMSSFGHILSYVRIGAIGLSSAILAVAASKFVDVLGVSALGLFVALAIHLLNFVLAFAESGLHAARLHYVEFMGNFYVAQGKDYHPFAYRRNLPWKKDS</sequence>
<dbReference type="Proteomes" id="UP000473699">
    <property type="component" value="Unassembled WGS sequence"/>
</dbReference>
<dbReference type="GO" id="GO:0033179">
    <property type="term" value="C:proton-transporting V-type ATPase, V0 domain"/>
    <property type="evidence" value="ECO:0007669"/>
    <property type="project" value="InterPro"/>
</dbReference>
<evidence type="ECO:0000256" key="1">
    <source>
        <dbReference type="ARBA" id="ARBA00004141"/>
    </source>
</evidence>
<dbReference type="GO" id="GO:0007035">
    <property type="term" value="P:vacuolar acidification"/>
    <property type="evidence" value="ECO:0007669"/>
    <property type="project" value="TreeGrafter"/>
</dbReference>
<feature type="transmembrane region" description="Helical" evidence="8">
    <location>
        <begin position="400"/>
        <end position="422"/>
    </location>
</feature>
<gene>
    <name evidence="9" type="ORF">FYJ74_03655</name>
</gene>
<dbReference type="PANTHER" id="PTHR11629">
    <property type="entry name" value="VACUOLAR PROTON ATPASES"/>
    <property type="match status" value="1"/>
</dbReference>
<dbReference type="InterPro" id="IPR002490">
    <property type="entry name" value="V-ATPase_116kDa_su"/>
</dbReference>
<keyword evidence="4 8" id="KW-0812">Transmembrane</keyword>
<dbReference type="GO" id="GO:0016471">
    <property type="term" value="C:vacuolar proton-transporting V-type ATPase complex"/>
    <property type="evidence" value="ECO:0007669"/>
    <property type="project" value="TreeGrafter"/>
</dbReference>
<accession>A0A6L5YAV3</accession>
<feature type="transmembrane region" description="Helical" evidence="8">
    <location>
        <begin position="566"/>
        <end position="590"/>
    </location>
</feature>
<comment type="caution">
    <text evidence="9">The sequence shown here is derived from an EMBL/GenBank/DDBJ whole genome shotgun (WGS) entry which is preliminary data.</text>
</comment>
<proteinExistence type="inferred from homology"/>
<keyword evidence="10" id="KW-1185">Reference proteome</keyword>
<evidence type="ECO:0000256" key="4">
    <source>
        <dbReference type="ARBA" id="ARBA00022692"/>
    </source>
</evidence>
<dbReference type="Pfam" id="PF01496">
    <property type="entry name" value="V_ATPase_I"/>
    <property type="match status" value="1"/>
</dbReference>
<keyword evidence="7 8" id="KW-0472">Membrane</keyword>